<dbReference type="PANTHER" id="PTHR10192">
    <property type="entry name" value="MOLYBDOPTERIN BIOSYNTHESIS PROTEIN"/>
    <property type="match status" value="1"/>
</dbReference>
<name>A0A933KXM2_9HYPH</name>
<keyword evidence="8 11" id="KW-0460">Magnesium</keyword>
<evidence type="ECO:0000313" key="13">
    <source>
        <dbReference type="EMBL" id="MBI4920188.1"/>
    </source>
</evidence>
<evidence type="ECO:0000256" key="11">
    <source>
        <dbReference type="RuleBase" id="RU365090"/>
    </source>
</evidence>
<dbReference type="InterPro" id="IPR036688">
    <property type="entry name" value="MoeA_C_domain_IV_sf"/>
</dbReference>
<evidence type="ECO:0000256" key="5">
    <source>
        <dbReference type="ARBA" id="ARBA00022505"/>
    </source>
</evidence>
<sequence>MITVDEALDRIFTRIPTPLPESVPLSRAHKRVLTKPLLAKHTQPPFDASAMDGYAVRSVEVVPGKPLFLAGTSQAGARFTGMMQHGECVRIFTGAPLPIGADAVIMQEQATARGNQVTFEKMPRLGQSIRRKGNDFTEGKELLPAGVGLTPAMLNLAASANYASLEVARRPKIAVLATGDELVPPGSELGPDQIVASNSYGLIPLLSSYADKVIDLGIVADDKKALEKSILGAFDYGVEVLLTSGGASVGDRDYVQEVLRDLGVHLDFWKILMRPGKPLMFGTRGKTLVFGLPGNPTSAFVTAVALVRPALRLMTGHTDPFWPFMGVPLAVDLPPNGERRHFIRAKLNRNEIGFLEVVPIAETDSNHSSSLAEADALIIQPENDLGTPAGEIVEIIPLNMLG</sequence>
<keyword evidence="7 11" id="KW-0479">Metal-binding</keyword>
<dbReference type="CDD" id="cd00887">
    <property type="entry name" value="MoeA"/>
    <property type="match status" value="1"/>
</dbReference>
<evidence type="ECO:0000256" key="2">
    <source>
        <dbReference type="ARBA" id="ARBA00002901"/>
    </source>
</evidence>
<dbReference type="SUPFAM" id="SSF53218">
    <property type="entry name" value="Molybdenum cofactor biosynthesis proteins"/>
    <property type="match status" value="1"/>
</dbReference>
<evidence type="ECO:0000313" key="14">
    <source>
        <dbReference type="Proteomes" id="UP000782610"/>
    </source>
</evidence>
<proteinExistence type="inferred from homology"/>
<comment type="catalytic activity">
    <reaction evidence="10">
        <text>adenylyl-molybdopterin + molybdate = Mo-molybdopterin + AMP + H(+)</text>
        <dbReference type="Rhea" id="RHEA:35047"/>
        <dbReference type="ChEBI" id="CHEBI:15378"/>
        <dbReference type="ChEBI" id="CHEBI:36264"/>
        <dbReference type="ChEBI" id="CHEBI:62727"/>
        <dbReference type="ChEBI" id="CHEBI:71302"/>
        <dbReference type="ChEBI" id="CHEBI:456215"/>
        <dbReference type="EC" id="2.10.1.1"/>
    </reaction>
</comment>
<dbReference type="Pfam" id="PF03453">
    <property type="entry name" value="MoeA_N"/>
    <property type="match status" value="1"/>
</dbReference>
<organism evidence="13 14">
    <name type="scientific">Devosia nanyangense</name>
    <dbReference type="NCBI Taxonomy" id="1228055"/>
    <lineage>
        <taxon>Bacteria</taxon>
        <taxon>Pseudomonadati</taxon>
        <taxon>Pseudomonadota</taxon>
        <taxon>Alphaproteobacteria</taxon>
        <taxon>Hyphomicrobiales</taxon>
        <taxon>Devosiaceae</taxon>
        <taxon>Devosia</taxon>
    </lineage>
</organism>
<dbReference type="InterPro" id="IPR005111">
    <property type="entry name" value="MoeA_C_domain_IV"/>
</dbReference>
<dbReference type="PANTHER" id="PTHR10192:SF5">
    <property type="entry name" value="GEPHYRIN"/>
    <property type="match status" value="1"/>
</dbReference>
<evidence type="ECO:0000256" key="1">
    <source>
        <dbReference type="ARBA" id="ARBA00001946"/>
    </source>
</evidence>
<evidence type="ECO:0000256" key="6">
    <source>
        <dbReference type="ARBA" id="ARBA00022679"/>
    </source>
</evidence>
<comment type="cofactor">
    <cofactor evidence="1 11">
        <name>Mg(2+)</name>
        <dbReference type="ChEBI" id="CHEBI:18420"/>
    </cofactor>
</comment>
<comment type="similarity">
    <text evidence="4 11">Belongs to the MoeA family.</text>
</comment>
<dbReference type="InterPro" id="IPR036135">
    <property type="entry name" value="MoeA_linker/N_sf"/>
</dbReference>
<keyword evidence="5 11" id="KW-0500">Molybdenum</keyword>
<accession>A0A933KXM2</accession>
<protein>
    <recommendedName>
        <fullName evidence="11">Molybdopterin molybdenumtransferase</fullName>
        <ecNumber evidence="11">2.10.1.1</ecNumber>
    </recommendedName>
</protein>
<evidence type="ECO:0000256" key="10">
    <source>
        <dbReference type="ARBA" id="ARBA00047317"/>
    </source>
</evidence>
<dbReference type="SUPFAM" id="SSF63867">
    <property type="entry name" value="MoeA C-terminal domain-like"/>
    <property type="match status" value="1"/>
</dbReference>
<comment type="pathway">
    <text evidence="3 11">Cofactor biosynthesis; molybdopterin biosynthesis.</text>
</comment>
<dbReference type="SUPFAM" id="SSF63882">
    <property type="entry name" value="MoeA N-terminal region -like"/>
    <property type="match status" value="1"/>
</dbReference>
<dbReference type="Gene3D" id="3.90.105.10">
    <property type="entry name" value="Molybdopterin biosynthesis moea protein, domain 2"/>
    <property type="match status" value="1"/>
</dbReference>
<comment type="function">
    <text evidence="2 11">Catalyzes the insertion of molybdate into adenylated molybdopterin with the concomitant release of AMP.</text>
</comment>
<dbReference type="PROSITE" id="PS01079">
    <property type="entry name" value="MOCF_BIOSYNTHESIS_2"/>
    <property type="match status" value="1"/>
</dbReference>
<evidence type="ECO:0000256" key="8">
    <source>
        <dbReference type="ARBA" id="ARBA00022842"/>
    </source>
</evidence>
<dbReference type="GO" id="GO:0046872">
    <property type="term" value="F:metal ion binding"/>
    <property type="evidence" value="ECO:0007669"/>
    <property type="project" value="UniProtKB-UniRule"/>
</dbReference>
<evidence type="ECO:0000259" key="12">
    <source>
        <dbReference type="SMART" id="SM00852"/>
    </source>
</evidence>
<dbReference type="InterPro" id="IPR038987">
    <property type="entry name" value="MoeA-like"/>
</dbReference>
<dbReference type="EC" id="2.10.1.1" evidence="11"/>
<dbReference type="Proteomes" id="UP000782610">
    <property type="component" value="Unassembled WGS sequence"/>
</dbReference>
<evidence type="ECO:0000256" key="9">
    <source>
        <dbReference type="ARBA" id="ARBA00023150"/>
    </source>
</evidence>
<evidence type="ECO:0000256" key="7">
    <source>
        <dbReference type="ARBA" id="ARBA00022723"/>
    </source>
</evidence>
<dbReference type="GO" id="GO:0006777">
    <property type="term" value="P:Mo-molybdopterin cofactor biosynthetic process"/>
    <property type="evidence" value="ECO:0007669"/>
    <property type="project" value="UniProtKB-UniRule"/>
</dbReference>
<dbReference type="InterPro" id="IPR008284">
    <property type="entry name" value="MoCF_biosynth_CS"/>
</dbReference>
<dbReference type="Pfam" id="PF00994">
    <property type="entry name" value="MoCF_biosynth"/>
    <property type="match status" value="1"/>
</dbReference>
<dbReference type="Gene3D" id="3.40.980.10">
    <property type="entry name" value="MoaB/Mog-like domain"/>
    <property type="match status" value="1"/>
</dbReference>
<evidence type="ECO:0000256" key="4">
    <source>
        <dbReference type="ARBA" id="ARBA00010763"/>
    </source>
</evidence>
<dbReference type="InterPro" id="IPR005110">
    <property type="entry name" value="MoeA_linker/N"/>
</dbReference>
<dbReference type="InterPro" id="IPR036425">
    <property type="entry name" value="MoaB/Mog-like_dom_sf"/>
</dbReference>
<dbReference type="GO" id="GO:0061599">
    <property type="term" value="F:molybdopterin molybdotransferase activity"/>
    <property type="evidence" value="ECO:0007669"/>
    <property type="project" value="UniProtKB-UniRule"/>
</dbReference>
<evidence type="ECO:0000256" key="3">
    <source>
        <dbReference type="ARBA" id="ARBA00005046"/>
    </source>
</evidence>
<dbReference type="EMBL" id="JACRAF010000002">
    <property type="protein sequence ID" value="MBI4920188.1"/>
    <property type="molecule type" value="Genomic_DNA"/>
</dbReference>
<dbReference type="Gene3D" id="2.40.340.10">
    <property type="entry name" value="MoeA, C-terminal, domain IV"/>
    <property type="match status" value="1"/>
</dbReference>
<feature type="domain" description="MoaB/Mog" evidence="12">
    <location>
        <begin position="174"/>
        <end position="313"/>
    </location>
</feature>
<keyword evidence="9 11" id="KW-0501">Molybdenum cofactor biosynthesis</keyword>
<dbReference type="NCBIfam" id="TIGR00177">
    <property type="entry name" value="molyb_syn"/>
    <property type="match status" value="1"/>
</dbReference>
<dbReference type="GO" id="GO:0005829">
    <property type="term" value="C:cytosol"/>
    <property type="evidence" value="ECO:0007669"/>
    <property type="project" value="TreeGrafter"/>
</dbReference>
<dbReference type="Gene3D" id="2.170.190.11">
    <property type="entry name" value="Molybdopterin biosynthesis moea protein, domain 3"/>
    <property type="match status" value="1"/>
</dbReference>
<gene>
    <name evidence="13" type="ORF">HY834_00430</name>
</gene>
<comment type="caution">
    <text evidence="13">The sequence shown here is derived from an EMBL/GenBank/DDBJ whole genome shotgun (WGS) entry which is preliminary data.</text>
</comment>
<dbReference type="AlphaFoldDB" id="A0A933KXM2"/>
<keyword evidence="6 11" id="KW-0808">Transferase</keyword>
<dbReference type="Pfam" id="PF03454">
    <property type="entry name" value="MoeA_C"/>
    <property type="match status" value="1"/>
</dbReference>
<dbReference type="FunFam" id="3.40.980.10:FF:000004">
    <property type="entry name" value="Molybdopterin molybdenumtransferase"/>
    <property type="match status" value="1"/>
</dbReference>
<dbReference type="InterPro" id="IPR001453">
    <property type="entry name" value="MoaB/Mog_dom"/>
</dbReference>
<dbReference type="NCBIfam" id="NF045515">
    <property type="entry name" value="Glp_gephyrin"/>
    <property type="match status" value="1"/>
</dbReference>
<reference evidence="13" key="1">
    <citation type="submission" date="2020-07" db="EMBL/GenBank/DDBJ databases">
        <title>Huge and variable diversity of episymbiotic CPR bacteria and DPANN archaea in groundwater ecosystems.</title>
        <authorList>
            <person name="He C.Y."/>
            <person name="Keren R."/>
            <person name="Whittaker M."/>
            <person name="Farag I.F."/>
            <person name="Doudna J."/>
            <person name="Cate J.H.D."/>
            <person name="Banfield J.F."/>
        </authorList>
    </citation>
    <scope>NUCLEOTIDE SEQUENCE</scope>
    <source>
        <strain evidence="13">NC_groundwater_1586_Pr3_B-0.1um_66_15</strain>
    </source>
</reference>
<dbReference type="SMART" id="SM00852">
    <property type="entry name" value="MoCF_biosynth"/>
    <property type="match status" value="1"/>
</dbReference>